<dbReference type="KEGG" id="mmas:MYMAC_002309"/>
<reference evidence="2 3" key="1">
    <citation type="submission" date="2017-06" db="EMBL/GenBank/DDBJ databases">
        <title>Sequencing and comparative analysis of myxobacterial genomes.</title>
        <authorList>
            <person name="Rupp O."/>
            <person name="Goesmann A."/>
            <person name="Sogaard-Andersen L."/>
        </authorList>
    </citation>
    <scope>NUCLEOTIDE SEQUENCE [LARGE SCALE GENOMIC DNA]</scope>
    <source>
        <strain evidence="2 3">DSM 14697</strain>
    </source>
</reference>
<feature type="region of interest" description="Disordered" evidence="1">
    <location>
        <begin position="1"/>
        <end position="30"/>
    </location>
</feature>
<evidence type="ECO:0000313" key="2">
    <source>
        <dbReference type="EMBL" id="ATB46704.1"/>
    </source>
</evidence>
<feature type="compositionally biased region" description="Basic and acidic residues" evidence="1">
    <location>
        <begin position="1"/>
        <end position="23"/>
    </location>
</feature>
<organism evidence="2 3">
    <name type="scientific">Corallococcus macrosporus DSM 14697</name>
    <dbReference type="NCBI Taxonomy" id="1189310"/>
    <lineage>
        <taxon>Bacteria</taxon>
        <taxon>Pseudomonadati</taxon>
        <taxon>Myxococcota</taxon>
        <taxon>Myxococcia</taxon>
        <taxon>Myxococcales</taxon>
        <taxon>Cystobacterineae</taxon>
        <taxon>Myxococcaceae</taxon>
        <taxon>Corallococcus</taxon>
    </lineage>
</organism>
<sequence>MSPDRGSSERDSRPEEVSGEEPRTVPATTASLMDASHAGTLSAGCEALFRSTETTLQWAWRVLKSAKAGPGAGPLATSARQCALEFLDRVPPHVRRGVAELLGYSSLWQAVCTRLGRPVARSNEELLHELGEDLQVLLHGAQARLGTAAALEQGLLVHLGRLRDSRRAEPGAPLELRAALDAFTHSLAELMTAASAYRRAWEAAETELSESAAWLGAGDPGFCAWMADHLSETVFAWRNAQASVRMLRELGELSHPP</sequence>
<protein>
    <submittedName>
        <fullName evidence="2">Uncharacterized protein</fullName>
    </submittedName>
</protein>
<accession>A0A250JS44</accession>
<keyword evidence="3" id="KW-1185">Reference proteome</keyword>
<proteinExistence type="predicted"/>
<evidence type="ECO:0000313" key="3">
    <source>
        <dbReference type="Proteomes" id="UP000217343"/>
    </source>
</evidence>
<evidence type="ECO:0000256" key="1">
    <source>
        <dbReference type="SAM" id="MobiDB-lite"/>
    </source>
</evidence>
<dbReference type="EMBL" id="CP022203">
    <property type="protein sequence ID" value="ATB46704.1"/>
    <property type="molecule type" value="Genomic_DNA"/>
</dbReference>
<dbReference type="OrthoDB" id="5381552at2"/>
<name>A0A250JS44_9BACT</name>
<dbReference type="RefSeq" id="WP_095958143.1">
    <property type="nucleotide sequence ID" value="NZ_CP022203.1"/>
</dbReference>
<dbReference type="AlphaFoldDB" id="A0A250JS44"/>
<gene>
    <name evidence="2" type="ORF">MYMAC_002309</name>
</gene>
<dbReference type="Proteomes" id="UP000217343">
    <property type="component" value="Chromosome"/>
</dbReference>